<dbReference type="InterPro" id="IPR037197">
    <property type="entry name" value="WWE_dom_sf"/>
</dbReference>
<keyword evidence="2 6" id="KW-0328">Glycosyltransferase</keyword>
<dbReference type="InterPro" id="IPR018123">
    <property type="entry name" value="WWE-dom_subgr"/>
</dbReference>
<dbReference type="EC" id="2.4.2.31" evidence="6"/>
<dbReference type="SUPFAM" id="SSF117839">
    <property type="entry name" value="WWE domain"/>
    <property type="match status" value="1"/>
</dbReference>
<evidence type="ECO:0000256" key="5">
    <source>
        <dbReference type="ARBA" id="ARBA00047597"/>
    </source>
</evidence>
<dbReference type="Pfam" id="PF01129">
    <property type="entry name" value="ART"/>
    <property type="match status" value="1"/>
</dbReference>
<proteinExistence type="inferred from homology"/>
<feature type="domain" description="WWE" evidence="8">
    <location>
        <begin position="27"/>
        <end position="115"/>
    </location>
</feature>
<dbReference type="Proteomes" id="UP000681722">
    <property type="component" value="Unassembled WGS sequence"/>
</dbReference>
<dbReference type="SMART" id="SM00678">
    <property type="entry name" value="WWE"/>
    <property type="match status" value="1"/>
</dbReference>
<evidence type="ECO:0000313" key="9">
    <source>
        <dbReference type="EMBL" id="CAF1063813.1"/>
    </source>
</evidence>
<dbReference type="InterPro" id="IPR000768">
    <property type="entry name" value="ART"/>
</dbReference>
<reference evidence="9" key="1">
    <citation type="submission" date="2021-02" db="EMBL/GenBank/DDBJ databases">
        <authorList>
            <person name="Nowell W R."/>
        </authorList>
    </citation>
    <scope>NUCLEOTIDE SEQUENCE</scope>
</reference>
<comment type="similarity">
    <text evidence="1 6">Belongs to the Arg-specific ADP-ribosyltransferase family.</text>
</comment>
<dbReference type="GO" id="GO:0106274">
    <property type="term" value="F:NAD+-protein-arginine ADP-ribosyltransferase activity"/>
    <property type="evidence" value="ECO:0007669"/>
    <property type="project" value="UniProtKB-EC"/>
</dbReference>
<dbReference type="Proteomes" id="UP000663829">
    <property type="component" value="Unassembled WGS sequence"/>
</dbReference>
<keyword evidence="6" id="KW-0521">NADP</keyword>
<dbReference type="PROSITE" id="PS51996">
    <property type="entry name" value="TR_MART"/>
    <property type="match status" value="1"/>
</dbReference>
<evidence type="ECO:0000256" key="2">
    <source>
        <dbReference type="ARBA" id="ARBA00022676"/>
    </source>
</evidence>
<dbReference type="EMBL" id="CAJOBC010004536">
    <property type="protein sequence ID" value="CAF3831829.1"/>
    <property type="molecule type" value="Genomic_DNA"/>
</dbReference>
<gene>
    <name evidence="9" type="ORF">GPM918_LOCUS16920</name>
    <name evidence="10" type="ORF">SRO942_LOCUS16919</name>
</gene>
<evidence type="ECO:0000313" key="11">
    <source>
        <dbReference type="Proteomes" id="UP000663829"/>
    </source>
</evidence>
<dbReference type="InterPro" id="IPR004170">
    <property type="entry name" value="WWE_dom"/>
</dbReference>
<evidence type="ECO:0000256" key="6">
    <source>
        <dbReference type="RuleBase" id="RU361228"/>
    </source>
</evidence>
<keyword evidence="6" id="KW-0520">NAD</keyword>
<dbReference type="Pfam" id="PF02825">
    <property type="entry name" value="WWE"/>
    <property type="match status" value="1"/>
</dbReference>
<feature type="region of interest" description="Disordered" evidence="7">
    <location>
        <begin position="1"/>
        <end position="22"/>
    </location>
</feature>
<evidence type="ECO:0000313" key="10">
    <source>
        <dbReference type="EMBL" id="CAF3831829.1"/>
    </source>
</evidence>
<protein>
    <recommendedName>
        <fullName evidence="6">NAD(P)(+)--arginine ADP-ribosyltransferase</fullName>
        <ecNumber evidence="6">2.4.2.31</ecNumber>
    </recommendedName>
    <alternativeName>
        <fullName evidence="6">Mono(ADP-ribosyl)transferase</fullName>
    </alternativeName>
</protein>
<keyword evidence="4" id="KW-0548">Nucleotidyltransferase</keyword>
<comment type="catalytic activity">
    <reaction evidence="5 6">
        <text>L-arginyl-[protein] + NAD(+) = N(omega)-(ADP-D-ribosyl)-L-arginyl-[protein] + nicotinamide + H(+)</text>
        <dbReference type="Rhea" id="RHEA:19149"/>
        <dbReference type="Rhea" id="RHEA-COMP:10532"/>
        <dbReference type="Rhea" id="RHEA-COMP:15087"/>
        <dbReference type="ChEBI" id="CHEBI:15378"/>
        <dbReference type="ChEBI" id="CHEBI:17154"/>
        <dbReference type="ChEBI" id="CHEBI:29965"/>
        <dbReference type="ChEBI" id="CHEBI:57540"/>
        <dbReference type="ChEBI" id="CHEBI:142554"/>
        <dbReference type="EC" id="2.4.2.31"/>
    </reaction>
</comment>
<evidence type="ECO:0000256" key="3">
    <source>
        <dbReference type="ARBA" id="ARBA00022679"/>
    </source>
</evidence>
<evidence type="ECO:0000256" key="4">
    <source>
        <dbReference type="ARBA" id="ARBA00022695"/>
    </source>
</evidence>
<keyword evidence="3 6" id="KW-0808">Transferase</keyword>
<dbReference type="EMBL" id="CAJNOQ010004536">
    <property type="protein sequence ID" value="CAF1063813.1"/>
    <property type="molecule type" value="Genomic_DNA"/>
</dbReference>
<keyword evidence="11" id="KW-1185">Reference proteome</keyword>
<dbReference type="GO" id="GO:0016779">
    <property type="term" value="F:nucleotidyltransferase activity"/>
    <property type="evidence" value="ECO:0007669"/>
    <property type="project" value="UniProtKB-KW"/>
</dbReference>
<evidence type="ECO:0000256" key="7">
    <source>
        <dbReference type="SAM" id="MobiDB-lite"/>
    </source>
</evidence>
<dbReference type="AlphaFoldDB" id="A0A814LDT9"/>
<accession>A0A814LDT9</accession>
<dbReference type="GO" id="GO:0008270">
    <property type="term" value="F:zinc ion binding"/>
    <property type="evidence" value="ECO:0007669"/>
    <property type="project" value="InterPro"/>
</dbReference>
<sequence>MASASANSPSSKPEASKPAFTTSTSAVATAPVLLRLRNFQWYWNSSADPWSSSTGGSKQPDDAWKKYTDVENEIIEDAYNLKKVDVELDGNYIINFKHQVQYNKSDKTRQRQIKRAELATDRSNVHLREERFSLPITVANTTNNSTEASTTTADSETEEERLLQYLRRHGDLSKNYRQLELRCKGKTYADVVGDAASGILAEGIKLGKVKEAQWLAKQLLDVKQFGEDKLLDLYDDVDIPQPIGETCVYLYTKESFWYKHLNSVLRNYPTMTLEQVKTLGPFCFILFNYIHHKSSVGEFTVYRGLTVTDEERQQFLKTGANIIFTSFTSTSRSRKLAERFGNTLLIFNLDVKNIYGYEKVKIGMDVSSLSDFPNEEEFTVWAGAAFHLWGYEYDNEAKKHVIYLSAAPYQQGQAVQRQFPIAEQP</sequence>
<dbReference type="Gene3D" id="3.90.176.10">
    <property type="entry name" value="Toxin ADP-ribosyltransferase, Chain A, domain 1"/>
    <property type="match status" value="1"/>
</dbReference>
<evidence type="ECO:0000256" key="1">
    <source>
        <dbReference type="ARBA" id="ARBA00009558"/>
    </source>
</evidence>
<dbReference type="PROSITE" id="PS50918">
    <property type="entry name" value="WWE"/>
    <property type="match status" value="1"/>
</dbReference>
<organism evidence="9 11">
    <name type="scientific">Didymodactylos carnosus</name>
    <dbReference type="NCBI Taxonomy" id="1234261"/>
    <lineage>
        <taxon>Eukaryota</taxon>
        <taxon>Metazoa</taxon>
        <taxon>Spiralia</taxon>
        <taxon>Gnathifera</taxon>
        <taxon>Rotifera</taxon>
        <taxon>Eurotatoria</taxon>
        <taxon>Bdelloidea</taxon>
        <taxon>Philodinida</taxon>
        <taxon>Philodinidae</taxon>
        <taxon>Didymodactylos</taxon>
    </lineage>
</organism>
<dbReference type="SUPFAM" id="SSF56399">
    <property type="entry name" value="ADP-ribosylation"/>
    <property type="match status" value="1"/>
</dbReference>
<evidence type="ECO:0000259" key="8">
    <source>
        <dbReference type="PROSITE" id="PS50918"/>
    </source>
</evidence>
<name>A0A814LDT9_9BILA</name>
<comment type="caution">
    <text evidence="9">The sequence shown here is derived from an EMBL/GenBank/DDBJ whole genome shotgun (WGS) entry which is preliminary data.</text>
</comment>
<dbReference type="Gene3D" id="3.30.720.50">
    <property type="match status" value="1"/>
</dbReference>